<gene>
    <name evidence="3" type="ORF">CLV63_11915</name>
</gene>
<evidence type="ECO:0000256" key="1">
    <source>
        <dbReference type="ARBA" id="ARBA00023125"/>
    </source>
</evidence>
<dbReference type="InterPro" id="IPR014710">
    <property type="entry name" value="RmlC-like_jellyroll"/>
</dbReference>
<feature type="domain" description="HTH cro/C1-type" evidence="2">
    <location>
        <begin position="8"/>
        <end position="62"/>
    </location>
</feature>
<dbReference type="InterPro" id="IPR001387">
    <property type="entry name" value="Cro/C1-type_HTH"/>
</dbReference>
<dbReference type="AlphaFoldDB" id="A0A2P8D3E2"/>
<evidence type="ECO:0000259" key="2">
    <source>
        <dbReference type="PROSITE" id="PS50943"/>
    </source>
</evidence>
<dbReference type="PANTHER" id="PTHR46797:SF1">
    <property type="entry name" value="METHYLPHOSPHONATE SYNTHASE"/>
    <property type="match status" value="1"/>
</dbReference>
<evidence type="ECO:0000313" key="4">
    <source>
        <dbReference type="Proteomes" id="UP000240542"/>
    </source>
</evidence>
<dbReference type="PANTHER" id="PTHR46797">
    <property type="entry name" value="HTH-TYPE TRANSCRIPTIONAL REGULATOR"/>
    <property type="match status" value="1"/>
</dbReference>
<evidence type="ECO:0000313" key="3">
    <source>
        <dbReference type="EMBL" id="PSK91734.1"/>
    </source>
</evidence>
<sequence length="198" mass="20767">MRTVARSVRAARARLGLSLDRLAQRSGVSKGALVALENGTGNPNLTTLVRLADALAVPVSALVESAPSAGVHVVRADEIDPLWRGASDGTVRLLFTTPGPAPLELWDWRMRPGEHHRSAPHPAGTHETLTVTAGTTALTVDGTEYALPEGASAHYAADVAHGYACAGDEPCAFLMTVHLPAAPAAPPDPRQHHHQGEQ</sequence>
<dbReference type="SUPFAM" id="SSF47413">
    <property type="entry name" value="lambda repressor-like DNA-binding domains"/>
    <property type="match status" value="1"/>
</dbReference>
<dbReference type="GO" id="GO:0003677">
    <property type="term" value="F:DNA binding"/>
    <property type="evidence" value="ECO:0007669"/>
    <property type="project" value="UniProtKB-KW"/>
</dbReference>
<accession>A0A2P8D3E2</accession>
<dbReference type="Pfam" id="PF07883">
    <property type="entry name" value="Cupin_2"/>
    <property type="match status" value="1"/>
</dbReference>
<dbReference type="PROSITE" id="PS50943">
    <property type="entry name" value="HTH_CROC1"/>
    <property type="match status" value="1"/>
</dbReference>
<dbReference type="Gene3D" id="1.10.260.40">
    <property type="entry name" value="lambda repressor-like DNA-binding domains"/>
    <property type="match status" value="1"/>
</dbReference>
<dbReference type="SMART" id="SM00530">
    <property type="entry name" value="HTH_XRE"/>
    <property type="match status" value="1"/>
</dbReference>
<organism evidence="3 4">
    <name type="scientific">Murinocardiopsis flavida</name>
    <dbReference type="NCBI Taxonomy" id="645275"/>
    <lineage>
        <taxon>Bacteria</taxon>
        <taxon>Bacillati</taxon>
        <taxon>Actinomycetota</taxon>
        <taxon>Actinomycetes</taxon>
        <taxon>Streptosporangiales</taxon>
        <taxon>Nocardiopsidaceae</taxon>
        <taxon>Murinocardiopsis</taxon>
    </lineage>
</organism>
<dbReference type="CDD" id="cd00093">
    <property type="entry name" value="HTH_XRE"/>
    <property type="match status" value="1"/>
</dbReference>
<dbReference type="InterPro" id="IPR013096">
    <property type="entry name" value="Cupin_2"/>
</dbReference>
<name>A0A2P8D3E2_9ACTN</name>
<dbReference type="EMBL" id="PYGA01000019">
    <property type="protein sequence ID" value="PSK91734.1"/>
    <property type="molecule type" value="Genomic_DNA"/>
</dbReference>
<dbReference type="GO" id="GO:0005829">
    <property type="term" value="C:cytosol"/>
    <property type="evidence" value="ECO:0007669"/>
    <property type="project" value="TreeGrafter"/>
</dbReference>
<dbReference type="InterPro" id="IPR011051">
    <property type="entry name" value="RmlC_Cupin_sf"/>
</dbReference>
<dbReference type="Gene3D" id="2.60.120.10">
    <property type="entry name" value="Jelly Rolls"/>
    <property type="match status" value="1"/>
</dbReference>
<comment type="caution">
    <text evidence="3">The sequence shown here is derived from an EMBL/GenBank/DDBJ whole genome shotgun (WGS) entry which is preliminary data.</text>
</comment>
<dbReference type="GO" id="GO:0003700">
    <property type="term" value="F:DNA-binding transcription factor activity"/>
    <property type="evidence" value="ECO:0007669"/>
    <property type="project" value="TreeGrafter"/>
</dbReference>
<keyword evidence="4" id="KW-1185">Reference proteome</keyword>
<dbReference type="SUPFAM" id="SSF51182">
    <property type="entry name" value="RmlC-like cupins"/>
    <property type="match status" value="1"/>
</dbReference>
<dbReference type="CDD" id="cd02209">
    <property type="entry name" value="cupin_XRE_C"/>
    <property type="match status" value="1"/>
</dbReference>
<proteinExistence type="predicted"/>
<reference evidence="3 4" key="1">
    <citation type="submission" date="2018-03" db="EMBL/GenBank/DDBJ databases">
        <title>Genomic Encyclopedia of Archaeal and Bacterial Type Strains, Phase II (KMG-II): from individual species to whole genera.</title>
        <authorList>
            <person name="Goeker M."/>
        </authorList>
    </citation>
    <scope>NUCLEOTIDE SEQUENCE [LARGE SCALE GENOMIC DNA]</scope>
    <source>
        <strain evidence="3 4">DSM 45312</strain>
    </source>
</reference>
<protein>
    <submittedName>
        <fullName evidence="3">XRE family transcriptional regulator</fullName>
    </submittedName>
</protein>
<dbReference type="InterPro" id="IPR010982">
    <property type="entry name" value="Lambda_DNA-bd_dom_sf"/>
</dbReference>
<dbReference type="Proteomes" id="UP000240542">
    <property type="component" value="Unassembled WGS sequence"/>
</dbReference>
<keyword evidence="1" id="KW-0238">DNA-binding</keyword>
<dbReference type="InterPro" id="IPR050807">
    <property type="entry name" value="TransReg_Diox_bact_type"/>
</dbReference>
<dbReference type="Pfam" id="PF01381">
    <property type="entry name" value="HTH_3"/>
    <property type="match status" value="1"/>
</dbReference>